<dbReference type="Proteomes" id="UP000727407">
    <property type="component" value="Unassembled WGS sequence"/>
</dbReference>
<dbReference type="AlphaFoldDB" id="A0A8J4X9V5"/>
<keyword evidence="2" id="KW-1185">Reference proteome</keyword>
<reference evidence="1" key="1">
    <citation type="submission" date="2020-07" db="EMBL/GenBank/DDBJ databases">
        <title>Clarias magur genome sequencing, assembly and annotation.</title>
        <authorList>
            <person name="Kushwaha B."/>
            <person name="Kumar R."/>
            <person name="Das P."/>
            <person name="Joshi C.G."/>
            <person name="Kumar D."/>
            <person name="Nagpure N.S."/>
            <person name="Pandey M."/>
            <person name="Agarwal S."/>
            <person name="Srivastava S."/>
            <person name="Singh M."/>
            <person name="Sahoo L."/>
            <person name="Jayasankar P."/>
            <person name="Meher P.K."/>
            <person name="Koringa P.G."/>
            <person name="Iquebal M.A."/>
            <person name="Das S.P."/>
            <person name="Bit A."/>
            <person name="Patnaik S."/>
            <person name="Patel N."/>
            <person name="Shah T.M."/>
            <person name="Hinsu A."/>
            <person name="Jena J.K."/>
        </authorList>
    </citation>
    <scope>NUCLEOTIDE SEQUENCE</scope>
    <source>
        <strain evidence="1">CIFAMagur01</strain>
        <tissue evidence="1">Testis</tissue>
    </source>
</reference>
<comment type="caution">
    <text evidence="1">The sequence shown here is derived from an EMBL/GenBank/DDBJ whole genome shotgun (WGS) entry which is preliminary data.</text>
</comment>
<dbReference type="EMBL" id="QNUK01000024">
    <property type="protein sequence ID" value="KAF5907216.1"/>
    <property type="molecule type" value="Genomic_DNA"/>
</dbReference>
<evidence type="ECO:0000313" key="1">
    <source>
        <dbReference type="EMBL" id="KAF5907216.1"/>
    </source>
</evidence>
<sequence>MSWASEPVVIELEASMHSTLLSDMQASVSSLSTVSDSVAVVGRMFGMGIPLVSEDCSAIDI</sequence>
<protein>
    <submittedName>
        <fullName evidence="1">Dystroglycan-like</fullName>
    </submittedName>
</protein>
<organism evidence="1 2">
    <name type="scientific">Clarias magur</name>
    <name type="common">Asian catfish</name>
    <name type="synonym">Macropteronotus magur</name>
    <dbReference type="NCBI Taxonomy" id="1594786"/>
    <lineage>
        <taxon>Eukaryota</taxon>
        <taxon>Metazoa</taxon>
        <taxon>Chordata</taxon>
        <taxon>Craniata</taxon>
        <taxon>Vertebrata</taxon>
        <taxon>Euteleostomi</taxon>
        <taxon>Actinopterygii</taxon>
        <taxon>Neopterygii</taxon>
        <taxon>Teleostei</taxon>
        <taxon>Ostariophysi</taxon>
        <taxon>Siluriformes</taxon>
        <taxon>Clariidae</taxon>
        <taxon>Clarias</taxon>
    </lineage>
</organism>
<evidence type="ECO:0000313" key="2">
    <source>
        <dbReference type="Proteomes" id="UP000727407"/>
    </source>
</evidence>
<name>A0A8J4X9V5_CLAMG</name>
<accession>A0A8J4X9V5</accession>
<feature type="non-terminal residue" evidence="1">
    <location>
        <position position="61"/>
    </location>
</feature>
<gene>
    <name evidence="1" type="ORF">DAT39_003045</name>
</gene>
<proteinExistence type="predicted"/>